<evidence type="ECO:0000313" key="2">
    <source>
        <dbReference type="EMBL" id="MDT2636193.1"/>
    </source>
</evidence>
<sequence length="265" mass="31384">MYIYMNDKKTEQLVKRPEMAELLYYFNKLENPVILRELRQAFPKQKHLDKNLDFLIDHKIITRQDRRYYLRLSVIDEYPTTEIVEHFLTEMTGYSNEQLLVWLSEKFWSENLTETLAIDFPTATCTRLEHKNFDLVTINHSGTLTETLPNYFNKIEQPELFPKLAELLGDVNREFFNNQIGLLIERIAAGKAPRRESIFLTSLVASQVLEAEPAWQFVIPCFEEESVLDHSLSMDDQTRFLFERQLADRLLESKASYTYLIKKKE</sequence>
<organism evidence="2 3">
    <name type="scientific">Enterococcus dongliensis</name>
    <dbReference type="NCBI Taxonomy" id="2559925"/>
    <lineage>
        <taxon>Bacteria</taxon>
        <taxon>Bacillati</taxon>
        <taxon>Bacillota</taxon>
        <taxon>Bacilli</taxon>
        <taxon>Lactobacillales</taxon>
        <taxon>Enterococcaceae</taxon>
        <taxon>Enterococcus</taxon>
    </lineage>
</organism>
<keyword evidence="4" id="KW-1185">Reference proteome</keyword>
<name>A0AAW8TDS4_9ENTE</name>
<dbReference type="Proteomes" id="UP001245561">
    <property type="component" value="Unassembled WGS sequence"/>
</dbReference>
<dbReference type="RefSeq" id="WP_137604299.1">
    <property type="nucleotide sequence ID" value="NZ_JARPYR010000015.1"/>
</dbReference>
<gene>
    <name evidence="2" type="ORF">P7D36_01525</name>
    <name evidence="1" type="ORF">P7D39_08680</name>
</gene>
<accession>A0AAW8TDS4</accession>
<dbReference type="EMBL" id="JARPYR010000015">
    <property type="protein sequence ID" value="MDT2597077.1"/>
    <property type="molecule type" value="Genomic_DNA"/>
</dbReference>
<reference evidence="2 4" key="1">
    <citation type="submission" date="2023-03" db="EMBL/GenBank/DDBJ databases">
        <authorList>
            <person name="Shen W."/>
            <person name="Cai J."/>
        </authorList>
    </citation>
    <scope>NUCLEOTIDE SEQUENCE</scope>
    <source>
        <strain evidence="2">P55-2</strain>
        <strain evidence="1 4">P72-2</strain>
    </source>
</reference>
<dbReference type="Proteomes" id="UP001256547">
    <property type="component" value="Unassembled WGS sequence"/>
</dbReference>
<dbReference type="Pfam" id="PF08820">
    <property type="entry name" value="DUF1803"/>
    <property type="match status" value="1"/>
</dbReference>
<comment type="caution">
    <text evidence="2">The sequence shown here is derived from an EMBL/GenBank/DDBJ whole genome shotgun (WGS) entry which is preliminary data.</text>
</comment>
<dbReference type="InterPro" id="IPR014924">
    <property type="entry name" value="DUF1803"/>
</dbReference>
<evidence type="ECO:0000313" key="1">
    <source>
        <dbReference type="EMBL" id="MDT2597077.1"/>
    </source>
</evidence>
<evidence type="ECO:0000313" key="3">
    <source>
        <dbReference type="Proteomes" id="UP001245561"/>
    </source>
</evidence>
<proteinExistence type="predicted"/>
<evidence type="ECO:0000313" key="4">
    <source>
        <dbReference type="Proteomes" id="UP001256547"/>
    </source>
</evidence>
<protein>
    <submittedName>
        <fullName evidence="2">DUF1803 domain-containing protein</fullName>
    </submittedName>
</protein>
<dbReference type="EMBL" id="JARPYT010000002">
    <property type="protein sequence ID" value="MDT2636193.1"/>
    <property type="molecule type" value="Genomic_DNA"/>
</dbReference>
<dbReference type="AlphaFoldDB" id="A0AAW8TDS4"/>